<evidence type="ECO:0000313" key="6">
    <source>
        <dbReference type="EMBL" id="QQR29669.1"/>
    </source>
</evidence>
<dbReference type="Proteomes" id="UP000596035">
    <property type="component" value="Chromosome"/>
</dbReference>
<dbReference type="GO" id="GO:0046872">
    <property type="term" value="F:metal ion binding"/>
    <property type="evidence" value="ECO:0007669"/>
    <property type="project" value="UniProtKB-KW"/>
</dbReference>
<evidence type="ECO:0000256" key="3">
    <source>
        <dbReference type="ARBA" id="ARBA00023014"/>
    </source>
</evidence>
<dbReference type="EMBL" id="CP065321">
    <property type="protein sequence ID" value="QQR29669.1"/>
    <property type="molecule type" value="Genomic_DNA"/>
</dbReference>
<dbReference type="SUPFAM" id="SSF54862">
    <property type="entry name" value="4Fe-4S ferredoxins"/>
    <property type="match status" value="1"/>
</dbReference>
<accession>A0A1Z2XPJ6</accession>
<reference evidence="5" key="1">
    <citation type="journal article" date="2017" name="Genome Announc.">
        <title>High-Quality Whole-Genome Sequences of the Oligo-Mouse-Microbiota Bacterial Community.</title>
        <authorList>
            <person name="Garzetti D."/>
            <person name="Brugiroux S."/>
            <person name="Bunk B."/>
            <person name="Pukall R."/>
            <person name="McCoy K.D."/>
            <person name="Macpherson A.J."/>
            <person name="Stecher B."/>
        </authorList>
    </citation>
    <scope>NUCLEOTIDE SEQUENCE</scope>
    <source>
        <strain evidence="5">KB18</strain>
    </source>
</reference>
<name>A0A1Z2XPJ6_9FIRM</name>
<evidence type="ECO:0000259" key="4">
    <source>
        <dbReference type="PROSITE" id="PS51379"/>
    </source>
</evidence>
<dbReference type="PROSITE" id="PS51379">
    <property type="entry name" value="4FE4S_FER_2"/>
    <property type="match status" value="2"/>
</dbReference>
<keyword evidence="3" id="KW-0411">Iron-sulfur</keyword>
<dbReference type="AlphaFoldDB" id="A0A1Z2XPJ6"/>
<dbReference type="PANTHER" id="PTHR43122:SF1">
    <property type="entry name" value="IRON-SULFUR-BINDING PROTEIN"/>
    <property type="match status" value="1"/>
</dbReference>
<dbReference type="InterPro" id="IPR017900">
    <property type="entry name" value="4Fe4S_Fe_S_CS"/>
</dbReference>
<protein>
    <submittedName>
        <fullName evidence="5">2-oxoacid:acceptor oxidoreductase</fullName>
    </submittedName>
    <submittedName>
        <fullName evidence="6">4Fe-4S binding protein</fullName>
    </submittedName>
</protein>
<sequence length="68" mass="7194">MPRIIVDESVCKGCGLCANACPQKIISLDTGRLNPKGYHPARLMEPEKCVGCAACAAMCPDTAITVEK</sequence>
<evidence type="ECO:0000256" key="2">
    <source>
        <dbReference type="ARBA" id="ARBA00023004"/>
    </source>
</evidence>
<keyword evidence="1" id="KW-0479">Metal-binding</keyword>
<dbReference type="PANTHER" id="PTHR43122">
    <property type="entry name" value="FERREDOXIN SUBUNIT OF PYRUVATE:FLAVODOXIN OXIDOREDUCTASE-RELATED"/>
    <property type="match status" value="1"/>
</dbReference>
<reference evidence="7" key="2">
    <citation type="submission" date="2017-05" db="EMBL/GenBank/DDBJ databases">
        <title>Improved OligoMM genomes.</title>
        <authorList>
            <person name="Garzetti D."/>
        </authorList>
    </citation>
    <scope>NUCLEOTIDE SEQUENCE [LARGE SCALE GENOMIC DNA]</scope>
    <source>
        <strain evidence="7">KB18</strain>
    </source>
</reference>
<dbReference type="GO" id="GO:0051536">
    <property type="term" value="F:iron-sulfur cluster binding"/>
    <property type="evidence" value="ECO:0007669"/>
    <property type="project" value="UniProtKB-KW"/>
</dbReference>
<reference evidence="6 8" key="3">
    <citation type="submission" date="2020-11" db="EMBL/GenBank/DDBJ databases">
        <title>Closed and high quality bacterial genomes of the OMM12 community.</title>
        <authorList>
            <person name="Marbouty M."/>
            <person name="Lamy-Besnier Q."/>
            <person name="Debarbieux L."/>
            <person name="Koszul R."/>
        </authorList>
    </citation>
    <scope>NUCLEOTIDE SEQUENCE [LARGE SCALE GENOMIC DNA]</scope>
    <source>
        <strain evidence="6 8">KB18</strain>
    </source>
</reference>
<keyword evidence="2" id="KW-0408">Iron</keyword>
<evidence type="ECO:0000313" key="5">
    <source>
        <dbReference type="EMBL" id="ASB40377.1"/>
    </source>
</evidence>
<dbReference type="InterPro" id="IPR017896">
    <property type="entry name" value="4Fe4S_Fe-S-bd"/>
</dbReference>
<dbReference type="PROSITE" id="PS00198">
    <property type="entry name" value="4FE4S_FER_1"/>
    <property type="match status" value="1"/>
</dbReference>
<dbReference type="KEGG" id="amur:ADH66_06675"/>
<dbReference type="Gene3D" id="3.30.70.20">
    <property type="match status" value="1"/>
</dbReference>
<dbReference type="Pfam" id="PF12838">
    <property type="entry name" value="Fer4_7"/>
    <property type="match status" value="1"/>
</dbReference>
<dbReference type="Proteomes" id="UP000196710">
    <property type="component" value="Chromosome"/>
</dbReference>
<organism evidence="6 8">
    <name type="scientific">Acutalibacter muris</name>
    <dbReference type="NCBI Taxonomy" id="1796620"/>
    <lineage>
        <taxon>Bacteria</taxon>
        <taxon>Bacillati</taxon>
        <taxon>Bacillota</taxon>
        <taxon>Clostridia</taxon>
        <taxon>Eubacteriales</taxon>
        <taxon>Acutalibacteraceae</taxon>
        <taxon>Acutalibacter</taxon>
    </lineage>
</organism>
<proteinExistence type="predicted"/>
<keyword evidence="7" id="KW-1185">Reference proteome</keyword>
<evidence type="ECO:0000313" key="7">
    <source>
        <dbReference type="Proteomes" id="UP000196710"/>
    </source>
</evidence>
<feature type="domain" description="4Fe-4S ferredoxin-type" evidence="4">
    <location>
        <begin position="40"/>
        <end position="68"/>
    </location>
</feature>
<gene>
    <name evidence="5" type="ORF">ADH66_06675</name>
    <name evidence="6" type="ORF">I5Q82_16780</name>
</gene>
<dbReference type="RefSeq" id="WP_066534114.1">
    <property type="nucleotide sequence ID" value="NZ_CAJTCQ010000008.1"/>
</dbReference>
<feature type="domain" description="4Fe-4S ferredoxin-type" evidence="4">
    <location>
        <begin position="2"/>
        <end position="31"/>
    </location>
</feature>
<evidence type="ECO:0000256" key="1">
    <source>
        <dbReference type="ARBA" id="ARBA00022723"/>
    </source>
</evidence>
<dbReference type="EMBL" id="CP021422">
    <property type="protein sequence ID" value="ASB40377.1"/>
    <property type="molecule type" value="Genomic_DNA"/>
</dbReference>
<evidence type="ECO:0000313" key="8">
    <source>
        <dbReference type="Proteomes" id="UP000596035"/>
    </source>
</evidence>